<dbReference type="InterPro" id="IPR002347">
    <property type="entry name" value="SDR_fam"/>
</dbReference>
<dbReference type="Proteomes" id="UP000028868">
    <property type="component" value="Unassembled WGS sequence"/>
</dbReference>
<sequence length="264" mass="29259">MNERVKGKKVLITGASSGIGEFLAIHVAREGGTPILVARTAHKLEIIAEKIEEAFGIQSSWYKADLANDAEWKDTIDRICYEHGSIDGLINNAGIAVFANVAESNWQDIERMLSINVKSLFRTTHQLLPHLVKRGEGHIINIASQAGKIATPKSAVYSATKHAVIGFTNALRMEVEPQGIFVTSVNLGPVRTKFFQQADPTGNYEKTVDKIMLDPNRVARTVVAHLFTKQREINMPSWMDSGSKVYSLAPVAMEKIMQKQFNKK</sequence>
<comment type="similarity">
    <text evidence="1 3">Belongs to the short-chain dehydrogenases/reductases (SDR) family.</text>
</comment>
<evidence type="ECO:0000313" key="5">
    <source>
        <dbReference type="Proteomes" id="UP000028868"/>
    </source>
</evidence>
<dbReference type="PANTHER" id="PTHR44196">
    <property type="entry name" value="DEHYDROGENASE/REDUCTASE SDR FAMILY MEMBER 7B"/>
    <property type="match status" value="1"/>
</dbReference>
<dbReference type="AlphaFoldDB" id="A0A024P7E1"/>
<evidence type="ECO:0000256" key="2">
    <source>
        <dbReference type="ARBA" id="ARBA00023002"/>
    </source>
</evidence>
<name>A0A024P7E1_9BACI</name>
<dbReference type="PANTHER" id="PTHR44196:SF1">
    <property type="entry name" value="DEHYDROGENASE_REDUCTASE SDR FAMILY MEMBER 7B"/>
    <property type="match status" value="1"/>
</dbReference>
<dbReference type="SUPFAM" id="SSF51735">
    <property type="entry name" value="NAD(P)-binding Rossmann-fold domains"/>
    <property type="match status" value="1"/>
</dbReference>
<comment type="caution">
    <text evidence="4">The sequence shown here is derived from an EMBL/GenBank/DDBJ whole genome shotgun (WGS) entry which is preliminary data.</text>
</comment>
<dbReference type="EMBL" id="CCDI010000003">
    <property type="protein sequence ID" value="CDQ24257.1"/>
    <property type="molecule type" value="Genomic_DNA"/>
</dbReference>
<keyword evidence="5" id="KW-1185">Reference proteome</keyword>
<dbReference type="InterPro" id="IPR036291">
    <property type="entry name" value="NAD(P)-bd_dom_sf"/>
</dbReference>
<dbReference type="InterPro" id="IPR020904">
    <property type="entry name" value="Sc_DH/Rdtase_CS"/>
</dbReference>
<reference evidence="4 5" key="2">
    <citation type="submission" date="2014-05" db="EMBL/GenBank/DDBJ databases">
        <title>Draft genome sequence of Halobacillus karajensis HK-03.</title>
        <authorList>
            <person name="Khelaifia S."/>
            <person name="Croce O."/>
            <person name="Lagier J.C."/>
            <person name="Raoult D."/>
        </authorList>
    </citation>
    <scope>NUCLEOTIDE SEQUENCE [LARGE SCALE GENOMIC DNA]</scope>
    <source>
        <strain evidence="4 5">HD-03</strain>
    </source>
</reference>
<accession>A0A024P7E1</accession>
<keyword evidence="2" id="KW-0560">Oxidoreductase</keyword>
<dbReference type="RefSeq" id="WP_035508968.1">
    <property type="nucleotide sequence ID" value="NZ_CCDH010000001.1"/>
</dbReference>
<dbReference type="GO" id="GO:0016491">
    <property type="term" value="F:oxidoreductase activity"/>
    <property type="evidence" value="ECO:0007669"/>
    <property type="project" value="UniProtKB-KW"/>
</dbReference>
<evidence type="ECO:0000313" key="4">
    <source>
        <dbReference type="EMBL" id="CDQ24257.1"/>
    </source>
</evidence>
<dbReference type="PROSITE" id="PS00061">
    <property type="entry name" value="ADH_SHORT"/>
    <property type="match status" value="1"/>
</dbReference>
<gene>
    <name evidence="4" type="primary">acr1</name>
    <name evidence="4" type="ORF">BN983_02529</name>
</gene>
<dbReference type="PRINTS" id="PR00081">
    <property type="entry name" value="GDHRDH"/>
</dbReference>
<protein>
    <submittedName>
        <fullName evidence="4">Fatty acyl-CoA reductase</fullName>
    </submittedName>
</protein>
<organism evidence="4 5">
    <name type="scientific">Halobacillus karajensis</name>
    <dbReference type="NCBI Taxonomy" id="195088"/>
    <lineage>
        <taxon>Bacteria</taxon>
        <taxon>Bacillati</taxon>
        <taxon>Bacillota</taxon>
        <taxon>Bacilli</taxon>
        <taxon>Bacillales</taxon>
        <taxon>Bacillaceae</taxon>
        <taxon>Halobacillus</taxon>
    </lineage>
</organism>
<dbReference type="GO" id="GO:0016020">
    <property type="term" value="C:membrane"/>
    <property type="evidence" value="ECO:0007669"/>
    <property type="project" value="TreeGrafter"/>
</dbReference>
<dbReference type="Gene3D" id="3.40.50.720">
    <property type="entry name" value="NAD(P)-binding Rossmann-like Domain"/>
    <property type="match status" value="1"/>
</dbReference>
<evidence type="ECO:0000256" key="3">
    <source>
        <dbReference type="RuleBase" id="RU000363"/>
    </source>
</evidence>
<evidence type="ECO:0000256" key="1">
    <source>
        <dbReference type="ARBA" id="ARBA00006484"/>
    </source>
</evidence>
<reference evidence="5" key="1">
    <citation type="submission" date="2014-03" db="EMBL/GenBank/DDBJ databases">
        <authorList>
            <person name="Urmite Genomes U."/>
        </authorList>
    </citation>
    <scope>NUCLEOTIDE SEQUENCE [LARGE SCALE GENOMIC DNA]</scope>
    <source>
        <strain evidence="5">HD-03</strain>
    </source>
</reference>
<proteinExistence type="inferred from homology"/>
<dbReference type="PRINTS" id="PR00080">
    <property type="entry name" value="SDRFAMILY"/>
</dbReference>
<dbReference type="Pfam" id="PF00106">
    <property type="entry name" value="adh_short"/>
    <property type="match status" value="1"/>
</dbReference>
<dbReference type="PIRSF" id="PIRSF000126">
    <property type="entry name" value="11-beta-HSD1"/>
    <property type="match status" value="1"/>
</dbReference>